<dbReference type="EMBL" id="MU394294">
    <property type="protein sequence ID" value="KAI6089757.1"/>
    <property type="molecule type" value="Genomic_DNA"/>
</dbReference>
<evidence type="ECO:0000313" key="1">
    <source>
        <dbReference type="EMBL" id="KAI6089757.1"/>
    </source>
</evidence>
<proteinExistence type="predicted"/>
<sequence>MSDDTVVLVTSAVGLGIVTVSSLPAALNLGRLRSHGSKFATGVYEDKDGKSTPEAVGAFSAKVPKAAVLVFSLVGLGLSIALAVISTLGGPGVRGRLFLENWLDVGIWALLTLQALCVASSRDSVAAYDLGVRSFFSCLILTAVLAVQDNGVAVPLLKQDATTIFALRVAELVAVVCLAVANLSIPRRPDVFHEGKLVDRLYTESAWSRFNWRWPTYLLRQAGRKNNLDLEDLPRPNHYTRSKETAADWESRNFTGPLWISIISAHKRLFTLQWVLTIFTAFLNLAPQWVVLQLLNLLERRQSHERLGYDAWVWVILIAVALLIQQWVESQVYWLSWAQLAVPIRAQLSALIFQKSMRRKDVKEASKKKDASSGSTEPTVAGPIGGATTADGPDINEVEEVEDEAEQIKKSKQSTVNLIGVDAKRIADFAGYNNMFPESVSKLIVSLAFLYKLLGWQPLLAGFSTMVAVMPINIYFSKRYSDAQDRLMKVRDEKMEVVSEALQGIRQIKFSALEPQWEKKIGDVRERELNCVWNAFTNDVMLIGCWITSPIMLAAVSLAVYAALHGALTPSVAFVSLGVFKALEATLSVIPELTTDLVDAWVSVKRMDAYLRGAEISKMTKEADEVTFDNASIAWPSDSQEEDPDRFVLRDINITFPKGELSIISGKTGSGKSLLLAAILGEVDILGGSISVPKAPTQRYDAKANGGNWILPGAIAFVAQIPWIENATVRENILFGLPYDKDRYSKTIEVCALTKDMEMFSDGENTEIGANGINLSGGQKWRITLARAIYSRAGILVLDDIFSAVDAHVGRHIFEKCLNGELGVGRTRILVTHHVALCEPKTKYLVELGDGRVQNEGFVSDLELTGTLEQIKSHEQTDQEIQEDEGSTAINSEETSQSDGEPNGEPLVKVPSKAQARKFVEEEAREKGAVKGKVYAAYLKYSGSWWFWAPVVFLFFFVQALTVGRSWWLRIWTGSYEEEQPQDFQVQMAKQTYANQFTMPQFTTDSMVRPTAKSDNHSLGFYLGIYIFLSTFTSIVSTFRYYYVFRGSIRASRQLFAKLNFVVMRAPLRWLDTVPLGRILNRFTSDFHSVDTHMAYSLAFAASALLNLVGVIVAGLFVSPIIIVMAFFLLLIAAFYAIRYLHGARPVKRLESITKSPVFEQFGSALTGVQTIRSFDKSQAYIERMYKKLDDWTVATWHLWLFIRWMAWRMSVVGSFFASFVAMLILLAPEIDAALAGFGLAFALEFSSHVMWTIRHYANVELEMNAAERIVEYTELPTESLEGKSAPAAWPTEGRVEVSDLVVSYADDLPPVLKGLNFTVERNERIGVVGRTGAGKSSLTLAFFRFLEARSGSIRIDGLDISKIKLHDLRSRLAIIPQDPVLFSGTVRSNLDPFDNHTDAELFDSLARVHLISEDEHASGNTNANTNINANGTEPTSSDDAPAPAEPTAGTSTPTSTASTINGGAKKKNTNIFRNLLSPISEGGLNLSQGQRQLLCLARAIVSRPKVMVLDEATSAVDMTTDALIQRSIREEFGDSTLVVIAHRLSTIADFDRILVLSDGRVAEFGTPRELWELTSGGGEEEDMGMFRAMCEQSGEKEHLRQIVYGEA</sequence>
<dbReference type="Proteomes" id="UP001497680">
    <property type="component" value="Unassembled WGS sequence"/>
</dbReference>
<accession>A0ACC0DB26</accession>
<gene>
    <name evidence="1" type="ORF">F4821DRAFT_52524</name>
</gene>
<comment type="caution">
    <text evidence="1">The sequence shown here is derived from an EMBL/GenBank/DDBJ whole genome shotgun (WGS) entry which is preliminary data.</text>
</comment>
<evidence type="ECO:0000313" key="2">
    <source>
        <dbReference type="Proteomes" id="UP001497680"/>
    </source>
</evidence>
<name>A0ACC0DB26_9PEZI</name>
<keyword evidence="2" id="KW-1185">Reference proteome</keyword>
<reference evidence="1 2" key="1">
    <citation type="journal article" date="2022" name="New Phytol.">
        <title>Ecological generalism drives hyperdiversity of secondary metabolite gene clusters in xylarialean endophytes.</title>
        <authorList>
            <person name="Franco M.E.E."/>
            <person name="Wisecaver J.H."/>
            <person name="Arnold A.E."/>
            <person name="Ju Y.M."/>
            <person name="Slot J.C."/>
            <person name="Ahrendt S."/>
            <person name="Moore L.P."/>
            <person name="Eastman K.E."/>
            <person name="Scott K."/>
            <person name="Konkel Z."/>
            <person name="Mondo S.J."/>
            <person name="Kuo A."/>
            <person name="Hayes R.D."/>
            <person name="Haridas S."/>
            <person name="Andreopoulos B."/>
            <person name="Riley R."/>
            <person name="LaButti K."/>
            <person name="Pangilinan J."/>
            <person name="Lipzen A."/>
            <person name="Amirebrahimi M."/>
            <person name="Yan J."/>
            <person name="Adam C."/>
            <person name="Keymanesh K."/>
            <person name="Ng V."/>
            <person name="Louie K."/>
            <person name="Northen T."/>
            <person name="Drula E."/>
            <person name="Henrissat B."/>
            <person name="Hsieh H.M."/>
            <person name="Youens-Clark K."/>
            <person name="Lutzoni F."/>
            <person name="Miadlikowska J."/>
            <person name="Eastwood D.C."/>
            <person name="Hamelin R.C."/>
            <person name="Grigoriev I.V."/>
            <person name="U'Ren J.M."/>
        </authorList>
    </citation>
    <scope>NUCLEOTIDE SEQUENCE [LARGE SCALE GENOMIC DNA]</scope>
    <source>
        <strain evidence="1 2">ER1909</strain>
    </source>
</reference>
<organism evidence="1 2">
    <name type="scientific">Hypoxylon rubiginosum</name>
    <dbReference type="NCBI Taxonomy" id="110542"/>
    <lineage>
        <taxon>Eukaryota</taxon>
        <taxon>Fungi</taxon>
        <taxon>Dikarya</taxon>
        <taxon>Ascomycota</taxon>
        <taxon>Pezizomycotina</taxon>
        <taxon>Sordariomycetes</taxon>
        <taxon>Xylariomycetidae</taxon>
        <taxon>Xylariales</taxon>
        <taxon>Hypoxylaceae</taxon>
        <taxon>Hypoxylon</taxon>
    </lineage>
</organism>
<keyword evidence="1" id="KW-0378">Hydrolase</keyword>
<protein>
    <submittedName>
        <fullName evidence="1">P-loop containing nucleoside triphosphate hydrolase protein</fullName>
    </submittedName>
</protein>